<evidence type="ECO:0000313" key="3">
    <source>
        <dbReference type="Proteomes" id="UP000036951"/>
    </source>
</evidence>
<feature type="signal peptide" evidence="1">
    <location>
        <begin position="1"/>
        <end position="24"/>
    </location>
</feature>
<dbReference type="AlphaFoldDB" id="A0A8E1QXY2"/>
<sequence length="387" mass="45169">MSNKRFIYFILIILATNVSFNVFAQKSRTTKKAATTKITSEDQAQMLYETMLPSTEQIMIIDSIIADKNNFLNKIPLTKESGSVNSYNNFWKVSDQAQSYTYMNEFGNKVYFSKKDETGHLRLYTADKLNGKWNDIRRITDFDDEFTDINNPYMMSDGITLYFAGKSKDNLGGYDIYVTMYDADSARFYKPENIGLPYNSTGNDYYCIINEFDSIGWLVTDRRQPEGKVCIYTFVPSTSRTIYDDVNMDDNKLKDLADIKSIQATWTDAKKLKDARNRLSKLIKRKTESENKNISFIVNDNTVYTSPTDFKSVANQKRFLQLCEMKQKIKDTELQLETYRKRYTTNKNKALGKEIRDIEYQLEKLHKYTQTLEKEIRNTENIAINEQ</sequence>
<evidence type="ECO:0000313" key="2">
    <source>
        <dbReference type="EMBL" id="KOO67979.1"/>
    </source>
</evidence>
<evidence type="ECO:0000256" key="1">
    <source>
        <dbReference type="SAM" id="SignalP"/>
    </source>
</evidence>
<name>A0A8E1QXY2_9BACT</name>
<proteinExistence type="predicted"/>
<gene>
    <name evidence="2" type="ORF">ACU52_10680</name>
</gene>
<dbReference type="Proteomes" id="UP000036951">
    <property type="component" value="Unassembled WGS sequence"/>
</dbReference>
<organism evidence="2 3">
    <name type="scientific">Xylanibacter rarus</name>
    <dbReference type="NCBI Taxonomy" id="1676614"/>
    <lineage>
        <taxon>Bacteria</taxon>
        <taxon>Pseudomonadati</taxon>
        <taxon>Bacteroidota</taxon>
        <taxon>Bacteroidia</taxon>
        <taxon>Bacteroidales</taxon>
        <taxon>Prevotellaceae</taxon>
        <taxon>Xylanibacter</taxon>
    </lineage>
</organism>
<accession>A0A8E1QXY2</accession>
<keyword evidence="3" id="KW-1185">Reference proteome</keyword>
<dbReference type="EMBL" id="LFQU01000021">
    <property type="protein sequence ID" value="KOO67979.1"/>
    <property type="molecule type" value="Genomic_DNA"/>
</dbReference>
<reference evidence="2 3" key="1">
    <citation type="submission" date="2015-06" db="EMBL/GenBank/DDBJ databases">
        <title>Prevotella sp. 109, sp. nov., a novel member of the family Prevotellaceae isolated from human faeces.</title>
        <authorList>
            <person name="Shkoporov A.N."/>
            <person name="Chaplin A.V."/>
            <person name="Kafarskaia L.I."/>
            <person name="Efimov B.A."/>
        </authorList>
    </citation>
    <scope>NUCLEOTIDE SEQUENCE [LARGE SCALE GENOMIC DNA]</scope>
    <source>
        <strain evidence="2 3">109</strain>
    </source>
</reference>
<feature type="chain" id="PRO_5034359320" evidence="1">
    <location>
        <begin position="25"/>
        <end position="387"/>
    </location>
</feature>
<comment type="caution">
    <text evidence="2">The sequence shown here is derived from an EMBL/GenBank/DDBJ whole genome shotgun (WGS) entry which is preliminary data.</text>
</comment>
<protein>
    <submittedName>
        <fullName evidence="2">Uncharacterized protein</fullName>
    </submittedName>
</protein>
<keyword evidence="1" id="KW-0732">Signal</keyword>